<dbReference type="NCBIfam" id="TIGR02523">
    <property type="entry name" value="type_IV_pilV"/>
    <property type="match status" value="1"/>
</dbReference>
<proteinExistence type="predicted"/>
<feature type="transmembrane region" description="Helical" evidence="1">
    <location>
        <begin position="12"/>
        <end position="36"/>
    </location>
</feature>
<dbReference type="InterPro" id="IPR013362">
    <property type="entry name" value="Pilus_4_PilV"/>
</dbReference>
<name>A0A061JPU6_STUST</name>
<keyword evidence="1" id="KW-0812">Transmembrane</keyword>
<evidence type="ECO:0000259" key="2">
    <source>
        <dbReference type="Pfam" id="PF22150"/>
    </source>
</evidence>
<dbReference type="RefSeq" id="WP_003292381.1">
    <property type="nucleotide sequence ID" value="NZ_KK020677.1"/>
</dbReference>
<feature type="domain" description="Type IV pilin Tt1218-like" evidence="2">
    <location>
        <begin position="35"/>
        <end position="72"/>
    </location>
</feature>
<comment type="caution">
    <text evidence="3">The sequence shown here is derived from an EMBL/GenBank/DDBJ whole genome shotgun (WGS) entry which is preliminary data.</text>
</comment>
<dbReference type="NCBIfam" id="TIGR02532">
    <property type="entry name" value="IV_pilin_GFxxxE"/>
    <property type="match status" value="1"/>
</dbReference>
<keyword evidence="1" id="KW-0472">Membrane</keyword>
<dbReference type="eggNOG" id="COG4967">
    <property type="taxonomic scope" value="Bacteria"/>
</dbReference>
<evidence type="ECO:0000313" key="3">
    <source>
        <dbReference type="EMBL" id="EWC40214.1"/>
    </source>
</evidence>
<dbReference type="AlphaFoldDB" id="A0A061JPU6"/>
<dbReference type="InterPro" id="IPR054402">
    <property type="entry name" value="Tt1218-like_dom"/>
</dbReference>
<gene>
    <name evidence="3" type="ORF">B597_015910</name>
</gene>
<evidence type="ECO:0000256" key="1">
    <source>
        <dbReference type="SAM" id="Phobius"/>
    </source>
</evidence>
<keyword evidence="1" id="KW-1133">Transmembrane helix</keyword>
<dbReference type="Pfam" id="PF07963">
    <property type="entry name" value="N_methyl"/>
    <property type="match status" value="1"/>
</dbReference>
<accession>A0A061JPU6</accession>
<dbReference type="OrthoDB" id="8547299at2"/>
<reference evidence="3 4" key="1">
    <citation type="journal article" date="2013" name="Genome Announc.">
        <title>Draft Genome of the Nitrogen-Fixing Bacterium Pseudomonas stutzeri Strain KOS6 Isolated from Industrial Hydrocarbon Sludge.</title>
        <authorList>
            <person name="Grigoryeva T.V."/>
            <person name="Laikov A.V."/>
            <person name="Naumova R.P."/>
            <person name="Manolov A.I."/>
            <person name="Larin A.K."/>
            <person name="Karpova I.Y."/>
            <person name="Semashko T.A."/>
            <person name="Alexeev D.G."/>
            <person name="Kostryukova E.S."/>
            <person name="Muller R."/>
            <person name="Govorun V.M."/>
        </authorList>
    </citation>
    <scope>NUCLEOTIDE SEQUENCE [LARGE SCALE GENOMIC DNA]</scope>
    <source>
        <strain evidence="3 4">KOS6</strain>
    </source>
</reference>
<evidence type="ECO:0000313" key="4">
    <source>
        <dbReference type="Proteomes" id="UP000026923"/>
    </source>
</evidence>
<sequence length="156" mass="17165">MKRRPSISADQRGATLIEVLVAMLVLSIGLLGLAGMQMTALKSNQSAYYRSQATVLAYDIIDRMRANRADALNGVYDIAIQNQTCDPGLAPNGTLAQRDVAEWLNALSCLLSPDARGSVVRNGRTFTISIEWNDNRGRIDDAGDDDRETFVYRTQL</sequence>
<dbReference type="InterPro" id="IPR012902">
    <property type="entry name" value="N_methyl_site"/>
</dbReference>
<dbReference type="Proteomes" id="UP000026923">
    <property type="component" value="Unassembled WGS sequence"/>
</dbReference>
<dbReference type="EMBL" id="AMCZ02000023">
    <property type="protein sequence ID" value="EWC40214.1"/>
    <property type="molecule type" value="Genomic_DNA"/>
</dbReference>
<dbReference type="HOGENOM" id="CLU_103234_3_0_6"/>
<dbReference type="Pfam" id="PF22150">
    <property type="entry name" value="Tt1218-like"/>
    <property type="match status" value="1"/>
</dbReference>
<organism evidence="3 4">
    <name type="scientific">Stutzerimonas stutzeri KOS6</name>
    <dbReference type="NCBI Taxonomy" id="1218352"/>
    <lineage>
        <taxon>Bacteria</taxon>
        <taxon>Pseudomonadati</taxon>
        <taxon>Pseudomonadota</taxon>
        <taxon>Gammaproteobacteria</taxon>
        <taxon>Pseudomonadales</taxon>
        <taxon>Pseudomonadaceae</taxon>
        <taxon>Stutzerimonas</taxon>
    </lineage>
</organism>
<protein>
    <recommendedName>
        <fullName evidence="2">Type IV pilin Tt1218-like domain-containing protein</fullName>
    </recommendedName>
</protein>